<dbReference type="PROSITE" id="PS50801">
    <property type="entry name" value="STAS"/>
    <property type="match status" value="1"/>
</dbReference>
<gene>
    <name evidence="2" type="ORF">Aco04nite_41360</name>
</gene>
<dbReference type="EMBL" id="BOQP01000021">
    <property type="protein sequence ID" value="GIM74643.1"/>
    <property type="molecule type" value="Genomic_DNA"/>
</dbReference>
<name>A0A919SPU5_9ACTN</name>
<sequence>MDSMLVERLRPGDHVCWTYATDAERRRLAAAYVRCGLRDHHRVVHLAAGPGRDEALADLAAAGIDVAPALRRGDLQVLAATGAYLDDSGAFDAERTHHQWTEAVRSARRDGYAGLRTLGDLTWAAGGVPGADRVGWFERQLNRVFADGYGMAVCTYDRRICSRTLLSDVARAHPCTVTADPAGREPLLRMIRSAAGLRLSGEADLSNRDSLATLLGHLLEDTGTRPVVTIDLADLRFADASTCELIVHTGRDAGGRLRTIGARPQVQRLLTLVGGALVPGLL</sequence>
<dbReference type="Pfam" id="PF14417">
    <property type="entry name" value="MEDS"/>
    <property type="match status" value="1"/>
</dbReference>
<proteinExistence type="predicted"/>
<evidence type="ECO:0000313" key="3">
    <source>
        <dbReference type="Proteomes" id="UP000680865"/>
    </source>
</evidence>
<dbReference type="Proteomes" id="UP000680865">
    <property type="component" value="Unassembled WGS sequence"/>
</dbReference>
<dbReference type="AlphaFoldDB" id="A0A919SPU5"/>
<keyword evidence="3" id="KW-1185">Reference proteome</keyword>
<dbReference type="SUPFAM" id="SSF52091">
    <property type="entry name" value="SpoIIaa-like"/>
    <property type="match status" value="1"/>
</dbReference>
<dbReference type="InterPro" id="IPR058548">
    <property type="entry name" value="MlaB-like_STAS"/>
</dbReference>
<dbReference type="InterPro" id="IPR025847">
    <property type="entry name" value="MEDS_domain"/>
</dbReference>
<dbReference type="Pfam" id="PF13466">
    <property type="entry name" value="STAS_2"/>
    <property type="match status" value="1"/>
</dbReference>
<reference evidence="2" key="1">
    <citation type="submission" date="2021-03" db="EMBL/GenBank/DDBJ databases">
        <title>Whole genome shotgun sequence of Actinoplanes consettensis NBRC 14913.</title>
        <authorList>
            <person name="Komaki H."/>
            <person name="Tamura T."/>
        </authorList>
    </citation>
    <scope>NUCLEOTIDE SEQUENCE</scope>
    <source>
        <strain evidence="2">NBRC 14913</strain>
    </source>
</reference>
<dbReference type="CDD" id="cd07043">
    <property type="entry name" value="STAS_anti-anti-sigma_factors"/>
    <property type="match status" value="1"/>
</dbReference>
<evidence type="ECO:0000313" key="2">
    <source>
        <dbReference type="EMBL" id="GIM74643.1"/>
    </source>
</evidence>
<protein>
    <recommendedName>
        <fullName evidence="1">STAS domain-containing protein</fullName>
    </recommendedName>
</protein>
<dbReference type="InterPro" id="IPR002645">
    <property type="entry name" value="STAS_dom"/>
</dbReference>
<dbReference type="InterPro" id="IPR036513">
    <property type="entry name" value="STAS_dom_sf"/>
</dbReference>
<comment type="caution">
    <text evidence="2">The sequence shown here is derived from an EMBL/GenBank/DDBJ whole genome shotgun (WGS) entry which is preliminary data.</text>
</comment>
<accession>A0A919SPU5</accession>
<feature type="domain" description="STAS" evidence="1">
    <location>
        <begin position="184"/>
        <end position="282"/>
    </location>
</feature>
<dbReference type="RefSeq" id="WP_212998863.1">
    <property type="nucleotide sequence ID" value="NZ_BAAATW010000015.1"/>
</dbReference>
<organism evidence="2 3">
    <name type="scientific">Winogradskya consettensis</name>
    <dbReference type="NCBI Taxonomy" id="113560"/>
    <lineage>
        <taxon>Bacteria</taxon>
        <taxon>Bacillati</taxon>
        <taxon>Actinomycetota</taxon>
        <taxon>Actinomycetes</taxon>
        <taxon>Micromonosporales</taxon>
        <taxon>Micromonosporaceae</taxon>
        <taxon>Winogradskya</taxon>
    </lineage>
</organism>
<evidence type="ECO:0000259" key="1">
    <source>
        <dbReference type="PROSITE" id="PS50801"/>
    </source>
</evidence>
<dbReference type="Gene3D" id="3.30.750.24">
    <property type="entry name" value="STAS domain"/>
    <property type="match status" value="1"/>
</dbReference>